<feature type="transmembrane region" description="Helical" evidence="2">
    <location>
        <begin position="104"/>
        <end position="123"/>
    </location>
</feature>
<sequence>MDQSPEGQNPSLCIEFLPGTKESYLAVFLECVVYGVYLPVFFECAKVLLRKNFANANHVYLVATTVSMFALISTRAINDIVGSTKNFDNPIEIVVQSGAFKIELLYALVVAIADAFIVFRTFIVWNRSWVITALPALLYLASCGTSVWSLVLLHHPGSLESILDGNVANAGDIFLILTVCTNLVCTSLISFRIFDSYRKLAPEAAALSRRSESILVASVLIESAAIYTLLSVGLLITTRLGKLASLVLSSVSSPMIGLVFSHIIVRVGRGTSYGAETGSTSSMEFSTQPPQHRSYELSVSRRTQVMAGTEVQISLDHNSQRGLDGVVPENSSHLSKYGEGPVV</sequence>
<proteinExistence type="predicted"/>
<keyword evidence="2" id="KW-0472">Membrane</keyword>
<evidence type="ECO:0000313" key="4">
    <source>
        <dbReference type="Proteomes" id="UP000623467"/>
    </source>
</evidence>
<dbReference type="Proteomes" id="UP000623467">
    <property type="component" value="Unassembled WGS sequence"/>
</dbReference>
<feature type="transmembrane region" description="Helical" evidence="2">
    <location>
        <begin position="173"/>
        <end position="194"/>
    </location>
</feature>
<keyword evidence="2" id="KW-1133">Transmembrane helix</keyword>
<feature type="transmembrane region" description="Helical" evidence="2">
    <location>
        <begin position="243"/>
        <end position="265"/>
    </location>
</feature>
<organism evidence="3 4">
    <name type="scientific">Mycena sanguinolenta</name>
    <dbReference type="NCBI Taxonomy" id="230812"/>
    <lineage>
        <taxon>Eukaryota</taxon>
        <taxon>Fungi</taxon>
        <taxon>Dikarya</taxon>
        <taxon>Basidiomycota</taxon>
        <taxon>Agaricomycotina</taxon>
        <taxon>Agaricomycetes</taxon>
        <taxon>Agaricomycetidae</taxon>
        <taxon>Agaricales</taxon>
        <taxon>Marasmiineae</taxon>
        <taxon>Mycenaceae</taxon>
        <taxon>Mycena</taxon>
    </lineage>
</organism>
<feature type="transmembrane region" description="Helical" evidence="2">
    <location>
        <begin position="57"/>
        <end position="77"/>
    </location>
</feature>
<feature type="transmembrane region" description="Helical" evidence="2">
    <location>
        <begin position="24"/>
        <end position="45"/>
    </location>
</feature>
<dbReference type="OrthoDB" id="2751465at2759"/>
<accession>A0A8H6XNT5</accession>
<keyword evidence="2" id="KW-0812">Transmembrane</keyword>
<evidence type="ECO:0000256" key="2">
    <source>
        <dbReference type="SAM" id="Phobius"/>
    </source>
</evidence>
<keyword evidence="4" id="KW-1185">Reference proteome</keyword>
<dbReference type="AlphaFoldDB" id="A0A8H6XNT5"/>
<protein>
    <submittedName>
        <fullName evidence="3">Uncharacterized protein</fullName>
    </submittedName>
</protein>
<dbReference type="EMBL" id="JACAZH010000020">
    <property type="protein sequence ID" value="KAF7345183.1"/>
    <property type="molecule type" value="Genomic_DNA"/>
</dbReference>
<name>A0A8H6XNT5_9AGAR</name>
<evidence type="ECO:0000313" key="3">
    <source>
        <dbReference type="EMBL" id="KAF7345183.1"/>
    </source>
</evidence>
<feature type="transmembrane region" description="Helical" evidence="2">
    <location>
        <begin position="130"/>
        <end position="153"/>
    </location>
</feature>
<feature type="transmembrane region" description="Helical" evidence="2">
    <location>
        <begin position="214"/>
        <end position="237"/>
    </location>
</feature>
<feature type="region of interest" description="Disordered" evidence="1">
    <location>
        <begin position="320"/>
        <end position="343"/>
    </location>
</feature>
<evidence type="ECO:0000256" key="1">
    <source>
        <dbReference type="SAM" id="MobiDB-lite"/>
    </source>
</evidence>
<reference evidence="3" key="1">
    <citation type="submission" date="2020-05" db="EMBL/GenBank/DDBJ databases">
        <title>Mycena genomes resolve the evolution of fungal bioluminescence.</title>
        <authorList>
            <person name="Tsai I.J."/>
        </authorList>
    </citation>
    <scope>NUCLEOTIDE SEQUENCE</scope>
    <source>
        <strain evidence="3">160909Yilan</strain>
    </source>
</reference>
<gene>
    <name evidence="3" type="ORF">MSAN_01894700</name>
</gene>
<comment type="caution">
    <text evidence="3">The sequence shown here is derived from an EMBL/GenBank/DDBJ whole genome shotgun (WGS) entry which is preliminary data.</text>
</comment>